<evidence type="ECO:0000259" key="3">
    <source>
        <dbReference type="PROSITE" id="PS50004"/>
    </source>
</evidence>
<name>A0AAW2YSS7_9EUKA</name>
<proteinExistence type="inferred from homology"/>
<dbReference type="FunFam" id="2.60.40.150:FF:000099">
    <property type="entry name" value="Copine 3"/>
    <property type="match status" value="1"/>
</dbReference>
<evidence type="ECO:0000256" key="1">
    <source>
        <dbReference type="ARBA" id="ARBA00009048"/>
    </source>
</evidence>
<keyword evidence="5" id="KW-1185">Reference proteome</keyword>
<sequence length="531" mass="60387">MSLNDDLCSRLELSFGCRKLKNMDVLSKSDPQIVMYMRDNPQTEWVEVGRTEMIKDNLNPKFVKSIIVTYYFEKNQQCKFLVLDIDNFATTNVSAQDLIGEHECPLANIVTYRGMYTQTLVMKQNPNERRGEIIIRSEQVSNVQADVTFNLSVSKLDKKDWFGSSDPFIVISRVTESGDYQEVHKTEMYPNKLNTTFRPFIITAQKLCNGDNHRMLRFECYDHNKSGRHELIGLCYTSLDALLQQPATLPLIEPNKQKKKNYQNSGFLHSTVHYQRTFSFLEYIRGGVEISLMVAIDFTASNGDPRSASSLHFRDPYQMNQYQSALYSISNILDYYDNKHVYPVFGFGAKVPPQYVVSHCFPCSIDPKYLYVNGVAGIMSAYQTAVSNVVLHGPTNFGQIINTASNFASSGGDMRYQVLLILTDGVISDMNETVREIVLSSSLPLSIIIVGVGNADFSNMDILDADDRPLTYGNLKMTRDIVQFVPYKQFIGKPIEKLAESVLAEVPEQLCQYMKFKGIVPRQREQLEIVI</sequence>
<organism evidence="4 5">
    <name type="scientific">Acrasis kona</name>
    <dbReference type="NCBI Taxonomy" id="1008807"/>
    <lineage>
        <taxon>Eukaryota</taxon>
        <taxon>Discoba</taxon>
        <taxon>Heterolobosea</taxon>
        <taxon>Tetramitia</taxon>
        <taxon>Eutetramitia</taxon>
        <taxon>Acrasidae</taxon>
        <taxon>Acrasis</taxon>
    </lineage>
</organism>
<reference evidence="4 5" key="1">
    <citation type="submission" date="2024-03" db="EMBL/GenBank/DDBJ databases">
        <title>The Acrasis kona genome and developmental transcriptomes reveal deep origins of eukaryotic multicellular pathways.</title>
        <authorList>
            <person name="Sheikh S."/>
            <person name="Fu C.-J."/>
            <person name="Brown M.W."/>
            <person name="Baldauf S.L."/>
        </authorList>
    </citation>
    <scope>NUCLEOTIDE SEQUENCE [LARGE SCALE GENOMIC DNA]</scope>
    <source>
        <strain evidence="4 5">ATCC MYA-3509</strain>
    </source>
</reference>
<dbReference type="InterPro" id="IPR000008">
    <property type="entry name" value="C2_dom"/>
</dbReference>
<dbReference type="GO" id="GO:0005886">
    <property type="term" value="C:plasma membrane"/>
    <property type="evidence" value="ECO:0007669"/>
    <property type="project" value="TreeGrafter"/>
</dbReference>
<dbReference type="GO" id="GO:0071277">
    <property type="term" value="P:cellular response to calcium ion"/>
    <property type="evidence" value="ECO:0007669"/>
    <property type="project" value="TreeGrafter"/>
</dbReference>
<dbReference type="SMART" id="SM00327">
    <property type="entry name" value="VWA"/>
    <property type="match status" value="1"/>
</dbReference>
<dbReference type="PANTHER" id="PTHR10857">
    <property type="entry name" value="COPINE"/>
    <property type="match status" value="1"/>
</dbReference>
<dbReference type="CDD" id="cd04048">
    <property type="entry name" value="C2A_Copine"/>
    <property type="match status" value="1"/>
</dbReference>
<comment type="caution">
    <text evidence="4">The sequence shown here is derived from an EMBL/GenBank/DDBJ whole genome shotgun (WGS) entry which is preliminary data.</text>
</comment>
<dbReference type="CDD" id="cd04047">
    <property type="entry name" value="C2B_Copine"/>
    <property type="match status" value="1"/>
</dbReference>
<keyword evidence="2" id="KW-0677">Repeat</keyword>
<dbReference type="SUPFAM" id="SSF49562">
    <property type="entry name" value="C2 domain (Calcium/lipid-binding domain, CaLB)"/>
    <property type="match status" value="2"/>
</dbReference>
<dbReference type="InterPro" id="IPR037768">
    <property type="entry name" value="C2B_Copine"/>
</dbReference>
<dbReference type="Proteomes" id="UP001431209">
    <property type="component" value="Unassembled WGS sequence"/>
</dbReference>
<dbReference type="Pfam" id="PF00168">
    <property type="entry name" value="C2"/>
    <property type="match status" value="2"/>
</dbReference>
<comment type="similarity">
    <text evidence="1">Belongs to the copine family.</text>
</comment>
<evidence type="ECO:0000313" key="5">
    <source>
        <dbReference type="Proteomes" id="UP001431209"/>
    </source>
</evidence>
<gene>
    <name evidence="4" type="ORF">AKO1_010951</name>
</gene>
<dbReference type="GO" id="GO:0005544">
    <property type="term" value="F:calcium-dependent phospholipid binding"/>
    <property type="evidence" value="ECO:0007669"/>
    <property type="project" value="InterPro"/>
</dbReference>
<accession>A0AAW2YSS7</accession>
<dbReference type="SUPFAM" id="SSF53300">
    <property type="entry name" value="vWA-like"/>
    <property type="match status" value="1"/>
</dbReference>
<dbReference type="InterPro" id="IPR045052">
    <property type="entry name" value="Copine"/>
</dbReference>
<protein>
    <recommendedName>
        <fullName evidence="3">C2 domain-containing protein</fullName>
    </recommendedName>
</protein>
<dbReference type="PANTHER" id="PTHR10857:SF106">
    <property type="entry name" value="C2 DOMAIN-CONTAINING PROTEIN"/>
    <property type="match status" value="1"/>
</dbReference>
<dbReference type="EMBL" id="JAOPGA020000585">
    <property type="protein sequence ID" value="KAL0479669.1"/>
    <property type="molecule type" value="Genomic_DNA"/>
</dbReference>
<dbReference type="InterPro" id="IPR036465">
    <property type="entry name" value="vWFA_dom_sf"/>
</dbReference>
<dbReference type="PROSITE" id="PS50004">
    <property type="entry name" value="C2"/>
    <property type="match status" value="2"/>
</dbReference>
<dbReference type="AlphaFoldDB" id="A0AAW2YSS7"/>
<feature type="domain" description="C2" evidence="3">
    <location>
        <begin position="1"/>
        <end position="120"/>
    </location>
</feature>
<dbReference type="Gene3D" id="2.60.40.150">
    <property type="entry name" value="C2 domain"/>
    <property type="match status" value="2"/>
</dbReference>
<dbReference type="Pfam" id="PF07002">
    <property type="entry name" value="Copine"/>
    <property type="match status" value="1"/>
</dbReference>
<dbReference type="InterPro" id="IPR035892">
    <property type="entry name" value="C2_domain_sf"/>
</dbReference>
<dbReference type="InterPro" id="IPR002035">
    <property type="entry name" value="VWF_A"/>
</dbReference>
<evidence type="ECO:0000256" key="2">
    <source>
        <dbReference type="ARBA" id="ARBA00022737"/>
    </source>
</evidence>
<dbReference type="SMART" id="SM00239">
    <property type="entry name" value="C2"/>
    <property type="match status" value="2"/>
</dbReference>
<dbReference type="InterPro" id="IPR010734">
    <property type="entry name" value="Copine_C"/>
</dbReference>
<feature type="domain" description="C2" evidence="3">
    <location>
        <begin position="129"/>
        <end position="253"/>
    </location>
</feature>
<evidence type="ECO:0000313" key="4">
    <source>
        <dbReference type="EMBL" id="KAL0479669.1"/>
    </source>
</evidence>